<dbReference type="GO" id="GO:0004519">
    <property type="term" value="F:endonuclease activity"/>
    <property type="evidence" value="ECO:0007669"/>
    <property type="project" value="UniProtKB-KW"/>
</dbReference>
<feature type="domain" description="Homing endonuclease LAGLIDADG" evidence="1">
    <location>
        <begin position="131"/>
        <end position="211"/>
    </location>
</feature>
<proteinExistence type="predicted"/>
<protein>
    <submittedName>
        <fullName evidence="2">LAGLIDADG homing endonuclease</fullName>
    </submittedName>
</protein>
<evidence type="ECO:0000259" key="1">
    <source>
        <dbReference type="Pfam" id="PF00961"/>
    </source>
</evidence>
<keyword evidence="2" id="KW-0378">Hydrolase</keyword>
<dbReference type="Pfam" id="PF00961">
    <property type="entry name" value="LAGLIDADG_1"/>
    <property type="match status" value="2"/>
</dbReference>
<gene>
    <name evidence="2" type="ORF">DBVPGmt_009</name>
</gene>
<dbReference type="PANTHER" id="PTHR37520">
    <property type="entry name" value="INTRON-ENCODED DNA ENDONUCLEASE AI2A-RELATED"/>
    <property type="match status" value="1"/>
</dbReference>
<feature type="domain" description="Homing endonuclease LAGLIDADG" evidence="1">
    <location>
        <begin position="10"/>
        <end position="112"/>
    </location>
</feature>
<dbReference type="SUPFAM" id="SSF55608">
    <property type="entry name" value="Homing endonucleases"/>
    <property type="match status" value="2"/>
</dbReference>
<evidence type="ECO:0000313" key="2">
    <source>
        <dbReference type="EMBL" id="QOZ41719.1"/>
    </source>
</evidence>
<sequence length="249" mass="29560">MNSINFYEWLGGLIDANGEFIVSNTSLDISLEDSANTKAGCGSIEIIMHSNEIQTLYKIKSICHGQVSHRKRVNAVRWRLHKRDSLIKVLNNLSGNIRVKKRQIQYQKISQLYNIEYKNPKNLTYHNAWFSGFFSGKGWLYINNNNFMATLLVSQKEKTILESIQSIFKGNIYFDKSFNQSWVWQCNDFDCEYILEYLDQYLLYNPYKQAKIRGFKRFLFFKKNNYHLDTLKKKRLIHYIKLLNKIVLH</sequence>
<keyword evidence="2" id="KW-0496">Mitochondrion</keyword>
<dbReference type="AlphaFoldDB" id="A0A873HW67"/>
<reference evidence="2" key="1">
    <citation type="journal article" name="Front. Plant Sci.">
        <title>Sequencing and Analysis of the Complete Organellar Genomes of Prototheca wickerhamii.</title>
        <authorList>
            <person name="Bakula Z."/>
            <person name="Gromadka R."/>
            <person name="Gawor J."/>
            <person name="Siedlecki P."/>
            <person name="Pomorski J.J."/>
            <person name="Maciszewski K."/>
            <person name="Gromadka A."/>
            <person name="Karnkowska A."/>
            <person name="Jagielski T."/>
        </authorList>
    </citation>
    <scope>NUCLEOTIDE SEQUENCE</scope>
    <source>
        <strain evidence="2">DBVPG</strain>
    </source>
</reference>
<dbReference type="PANTHER" id="PTHR37520:SF1">
    <property type="entry name" value="INTRON-ENCODED DNA ENDONUCLEASE AI2A-RELATED"/>
    <property type="match status" value="1"/>
</dbReference>
<dbReference type="InterPro" id="IPR027434">
    <property type="entry name" value="Homing_endonucl"/>
</dbReference>
<accession>A0A873HW67</accession>
<keyword evidence="2" id="KW-0540">Nuclease</keyword>
<dbReference type="EMBL" id="MN794237">
    <property type="protein sequence ID" value="QOZ41719.1"/>
    <property type="molecule type" value="Genomic_DNA"/>
</dbReference>
<keyword evidence="2" id="KW-0255">Endonuclease</keyword>
<name>A0A873HW67_PROWI</name>
<dbReference type="InterPro" id="IPR004860">
    <property type="entry name" value="LAGLIDADG_dom"/>
</dbReference>
<geneLocation type="mitochondrion" evidence="2"/>
<organism evidence="2">
    <name type="scientific">Prototheca wickerhamii</name>
    <dbReference type="NCBI Taxonomy" id="3111"/>
    <lineage>
        <taxon>Eukaryota</taxon>
        <taxon>Viridiplantae</taxon>
        <taxon>Chlorophyta</taxon>
        <taxon>core chlorophytes</taxon>
        <taxon>Trebouxiophyceae</taxon>
        <taxon>Chlorellales</taxon>
        <taxon>Chlorellaceae</taxon>
        <taxon>Prototheca</taxon>
    </lineage>
</organism>
<dbReference type="Gene3D" id="3.10.28.10">
    <property type="entry name" value="Homing endonucleases"/>
    <property type="match status" value="2"/>
</dbReference>